<dbReference type="EMBL" id="MF034659">
    <property type="protein sequence ID" value="ARV77569.1"/>
    <property type="molecule type" value="Genomic_DNA"/>
</dbReference>
<sequence>MSIQLDFNNEVLKASPIIGTAGADGVARLFWGLDLNEWFYVLAILYTAVQVLAKLVDTWLRFKKGEPKGYSPKEEVLEDERG</sequence>
<feature type="transmembrane region" description="Helical" evidence="1">
    <location>
        <begin position="38"/>
        <end position="56"/>
    </location>
</feature>
<accession>A0A1Y0T1A0</accession>
<keyword evidence="1" id="KW-0812">Transmembrane</keyword>
<evidence type="ECO:0000256" key="1">
    <source>
        <dbReference type="SAM" id="Phobius"/>
    </source>
</evidence>
<dbReference type="GeneID" id="54980908"/>
<dbReference type="Proteomes" id="UP000226151">
    <property type="component" value="Genome"/>
</dbReference>
<keyword evidence="1" id="KW-1133">Transmembrane helix</keyword>
<proteinExistence type="predicted"/>
<evidence type="ECO:0000313" key="2">
    <source>
        <dbReference type="EMBL" id="ARV77569.1"/>
    </source>
</evidence>
<evidence type="ECO:0000313" key="3">
    <source>
        <dbReference type="Proteomes" id="UP000226151"/>
    </source>
</evidence>
<keyword evidence="3" id="KW-1185">Reference proteome</keyword>
<keyword evidence="1" id="KW-0472">Membrane</keyword>
<dbReference type="KEGG" id="vg:54980908"/>
<dbReference type="RefSeq" id="YP_009790744.1">
    <property type="nucleotide sequence ID" value="NC_047831.1"/>
</dbReference>
<protein>
    <submittedName>
        <fullName evidence="2">Holin</fullName>
    </submittedName>
</protein>
<dbReference type="GO" id="GO:0044659">
    <property type="term" value="P:viral release from host cell by cytolysis"/>
    <property type="evidence" value="ECO:0007669"/>
    <property type="project" value="InterPro"/>
</dbReference>
<dbReference type="Pfam" id="PF10746">
    <property type="entry name" value="Phage_holin_2_2"/>
    <property type="match status" value="1"/>
</dbReference>
<reference evidence="3" key="1">
    <citation type="submission" date="2017-04" db="EMBL/GenBank/DDBJ databases">
        <title>Complete genome sequence of novel T7-like phage PHB02 against Capsular type A Pasteurella multocida.</title>
        <authorList>
            <person name="Chen B.Y."/>
            <person name="Wu B."/>
            <person name="Sun C.E."/>
            <person name="Song Y.J."/>
        </authorList>
    </citation>
    <scope>NUCLEOTIDE SEQUENCE [LARGE SCALE GENOMIC DNA]</scope>
</reference>
<name>A0A1Y0T1A0_9CAUD</name>
<dbReference type="InterPro" id="IPR019682">
    <property type="entry name" value="Phage_T7_Gp17.5_holin"/>
</dbReference>
<organism evidence="2 3">
    <name type="scientific">Pasteurella phage vB_PmuP_PHB02</name>
    <dbReference type="NCBI Taxonomy" id="2005054"/>
    <lineage>
        <taxon>Viruses</taxon>
        <taxon>Duplodnaviria</taxon>
        <taxon>Heunggongvirae</taxon>
        <taxon>Uroviricota</taxon>
        <taxon>Caudoviricetes</taxon>
        <taxon>Autographivirales</taxon>
        <taxon>Autotranscriptaviridae</taxon>
        <taxon>Studiervirinae</taxon>
        <taxon>Wuhanvirus</taxon>
        <taxon>Wuhanvirus PHB02</taxon>
    </lineage>
</organism>